<dbReference type="EMBL" id="JACHDB010000001">
    <property type="protein sequence ID" value="MBB5430289.1"/>
    <property type="molecule type" value="Genomic_DNA"/>
</dbReference>
<dbReference type="AlphaFoldDB" id="A0A7W8QHU9"/>
<evidence type="ECO:0000313" key="3">
    <source>
        <dbReference type="Proteomes" id="UP000572635"/>
    </source>
</evidence>
<dbReference type="InterPro" id="IPR006311">
    <property type="entry name" value="TAT_signal"/>
</dbReference>
<comment type="caution">
    <text evidence="2">The sequence shown here is derived from an EMBL/GenBank/DDBJ whole genome shotgun (WGS) entry which is preliminary data.</text>
</comment>
<evidence type="ECO:0000256" key="1">
    <source>
        <dbReference type="SAM" id="Phobius"/>
    </source>
</evidence>
<keyword evidence="1" id="KW-0472">Membrane</keyword>
<sequence>MPQPDPRRRKAVTAAVLVPAALIAGAGLLFAAPSRLPAEAAGLIVAAAVTTALVWWAAPGIRARRGGAALFLLGWGACVLGAGAGGAAAGALGGDALPAPGVFHEPGEDFGWFAYAPGGASDTDWDYGAAETAEQDTPAGLQAIAAEQLGQAAPLLPGGAEGALYLGWVPGLAGVVAHRRFPSDPAEN</sequence>
<protein>
    <submittedName>
        <fullName evidence="2">Uncharacterized protein</fullName>
    </submittedName>
</protein>
<reference evidence="2 3" key="1">
    <citation type="submission" date="2020-08" db="EMBL/GenBank/DDBJ databases">
        <title>Sequencing the genomes of 1000 actinobacteria strains.</title>
        <authorList>
            <person name="Klenk H.-P."/>
        </authorList>
    </citation>
    <scope>NUCLEOTIDE SEQUENCE [LARGE SCALE GENOMIC DNA]</scope>
    <source>
        <strain evidence="2 3">DSM 44551</strain>
    </source>
</reference>
<keyword evidence="1" id="KW-1133">Transmembrane helix</keyword>
<dbReference type="RefSeq" id="WP_184388065.1">
    <property type="nucleotide sequence ID" value="NZ_BAAAJD010000066.1"/>
</dbReference>
<proteinExistence type="predicted"/>
<keyword evidence="1" id="KW-0812">Transmembrane</keyword>
<dbReference type="Proteomes" id="UP000572635">
    <property type="component" value="Unassembled WGS sequence"/>
</dbReference>
<feature type="transmembrane region" description="Helical" evidence="1">
    <location>
        <begin position="70"/>
        <end position="92"/>
    </location>
</feature>
<evidence type="ECO:0000313" key="2">
    <source>
        <dbReference type="EMBL" id="MBB5430289.1"/>
    </source>
</evidence>
<organism evidence="2 3">
    <name type="scientific">Nocardiopsis composta</name>
    <dbReference type="NCBI Taxonomy" id="157465"/>
    <lineage>
        <taxon>Bacteria</taxon>
        <taxon>Bacillati</taxon>
        <taxon>Actinomycetota</taxon>
        <taxon>Actinomycetes</taxon>
        <taxon>Streptosporangiales</taxon>
        <taxon>Nocardiopsidaceae</taxon>
        <taxon>Nocardiopsis</taxon>
    </lineage>
</organism>
<dbReference type="PROSITE" id="PS51318">
    <property type="entry name" value="TAT"/>
    <property type="match status" value="1"/>
</dbReference>
<keyword evidence="3" id="KW-1185">Reference proteome</keyword>
<feature type="transmembrane region" description="Helical" evidence="1">
    <location>
        <begin position="41"/>
        <end position="58"/>
    </location>
</feature>
<gene>
    <name evidence="2" type="ORF">HDA36_000373</name>
</gene>
<name>A0A7W8QHU9_9ACTN</name>
<accession>A0A7W8QHU9</accession>